<name>A0ABX2II18_9RHOO</name>
<dbReference type="RefSeq" id="WP_170019958.1">
    <property type="nucleotide sequence ID" value="NZ_JABCSC020000001.1"/>
</dbReference>
<sequence>MSYASLEPVILALVLVFSLWLALRKAAPKLSLLIGAATRKAGLPEAVASRLFGSPAACNSGCGSCGGCEKPAESTPVNFHPRS</sequence>
<keyword evidence="2" id="KW-1185">Reference proteome</keyword>
<reference evidence="1 2" key="1">
    <citation type="submission" date="2020-06" db="EMBL/GenBank/DDBJ databases">
        <title>Draft genome of Uliginosibacterium sp. IMCC34675.</title>
        <authorList>
            <person name="Song J."/>
        </authorList>
    </citation>
    <scope>NUCLEOTIDE SEQUENCE [LARGE SCALE GENOMIC DNA]</scope>
    <source>
        <strain evidence="1 2">IMCC34675</strain>
    </source>
</reference>
<proteinExistence type="predicted"/>
<evidence type="ECO:0000313" key="1">
    <source>
        <dbReference type="EMBL" id="NSL53730.1"/>
    </source>
</evidence>
<comment type="caution">
    <text evidence="1">The sequence shown here is derived from an EMBL/GenBank/DDBJ whole genome shotgun (WGS) entry which is preliminary data.</text>
</comment>
<dbReference type="EMBL" id="JABCSC020000001">
    <property type="protein sequence ID" value="NSL53730.1"/>
    <property type="molecule type" value="Genomic_DNA"/>
</dbReference>
<gene>
    <name evidence="1" type="ORF">HJ583_001695</name>
</gene>
<organism evidence="1 2">
    <name type="scientific">Uliginosibacterium aquaticum</name>
    <dbReference type="NCBI Taxonomy" id="2731212"/>
    <lineage>
        <taxon>Bacteria</taxon>
        <taxon>Pseudomonadati</taxon>
        <taxon>Pseudomonadota</taxon>
        <taxon>Betaproteobacteria</taxon>
        <taxon>Rhodocyclales</taxon>
        <taxon>Zoogloeaceae</taxon>
        <taxon>Uliginosibacterium</taxon>
    </lineage>
</organism>
<dbReference type="InterPro" id="IPR046494">
    <property type="entry name" value="DUF6587"/>
</dbReference>
<evidence type="ECO:0000313" key="2">
    <source>
        <dbReference type="Proteomes" id="UP000778523"/>
    </source>
</evidence>
<accession>A0ABX2II18</accession>
<dbReference type="Proteomes" id="UP000778523">
    <property type="component" value="Unassembled WGS sequence"/>
</dbReference>
<dbReference type="Pfam" id="PF20228">
    <property type="entry name" value="DUF6587"/>
    <property type="match status" value="1"/>
</dbReference>
<protein>
    <submittedName>
        <fullName evidence="1">Uncharacterized protein</fullName>
    </submittedName>
</protein>